<dbReference type="OrthoDB" id="6243574at2759"/>
<organism evidence="6">
    <name type="scientific">Rodentolepis nana</name>
    <name type="common">Dwarf tapeworm</name>
    <name type="synonym">Hymenolepis nana</name>
    <dbReference type="NCBI Taxonomy" id="102285"/>
    <lineage>
        <taxon>Eukaryota</taxon>
        <taxon>Metazoa</taxon>
        <taxon>Spiralia</taxon>
        <taxon>Lophotrochozoa</taxon>
        <taxon>Platyhelminthes</taxon>
        <taxon>Cestoda</taxon>
        <taxon>Eucestoda</taxon>
        <taxon>Cyclophyllidea</taxon>
        <taxon>Hymenolepididae</taxon>
        <taxon>Rodentolepis</taxon>
    </lineage>
</organism>
<evidence type="ECO:0000313" key="4">
    <source>
        <dbReference type="EMBL" id="VDO03815.1"/>
    </source>
</evidence>
<keyword evidence="2" id="KW-0677">Repeat</keyword>
<accession>A0A0R3TL62</accession>
<evidence type="ECO:0000259" key="3">
    <source>
        <dbReference type="SMART" id="SM00225"/>
    </source>
</evidence>
<dbReference type="AlphaFoldDB" id="A0A0R3TL62"/>
<dbReference type="InterPro" id="IPR011333">
    <property type="entry name" value="SKP1/BTB/POZ_sf"/>
</dbReference>
<keyword evidence="5" id="KW-1185">Reference proteome</keyword>
<dbReference type="InterPro" id="IPR000210">
    <property type="entry name" value="BTB/POZ_dom"/>
</dbReference>
<dbReference type="Gene3D" id="3.30.710.10">
    <property type="entry name" value="Potassium Channel Kv1.1, Chain A"/>
    <property type="match status" value="1"/>
</dbReference>
<keyword evidence="1" id="KW-0880">Kelch repeat</keyword>
<dbReference type="SMART" id="SM00225">
    <property type="entry name" value="BTB"/>
    <property type="match status" value="1"/>
</dbReference>
<dbReference type="SUPFAM" id="SSF117281">
    <property type="entry name" value="Kelch motif"/>
    <property type="match status" value="1"/>
</dbReference>
<dbReference type="WBParaSite" id="HNAJ_0000795901-mRNA-1">
    <property type="protein sequence ID" value="HNAJ_0000795901-mRNA-1"/>
    <property type="gene ID" value="HNAJ_0000795901"/>
</dbReference>
<dbReference type="Pfam" id="PF00651">
    <property type="entry name" value="BTB"/>
    <property type="match status" value="1"/>
</dbReference>
<name>A0A0R3TL62_RODNA</name>
<evidence type="ECO:0000313" key="5">
    <source>
        <dbReference type="Proteomes" id="UP000278807"/>
    </source>
</evidence>
<protein>
    <submittedName>
        <fullName evidence="6">BTB domain-containing protein</fullName>
    </submittedName>
</protein>
<reference evidence="4 5" key="2">
    <citation type="submission" date="2018-11" db="EMBL/GenBank/DDBJ databases">
        <authorList>
            <consortium name="Pathogen Informatics"/>
        </authorList>
    </citation>
    <scope>NUCLEOTIDE SEQUENCE [LARGE SCALE GENOMIC DNA]</scope>
</reference>
<evidence type="ECO:0000256" key="2">
    <source>
        <dbReference type="ARBA" id="ARBA00022737"/>
    </source>
</evidence>
<evidence type="ECO:0000313" key="6">
    <source>
        <dbReference type="WBParaSite" id="HNAJ_0000795901-mRNA-1"/>
    </source>
</evidence>
<gene>
    <name evidence="4" type="ORF">HNAJ_LOCUS7955</name>
</gene>
<evidence type="ECO:0000256" key="1">
    <source>
        <dbReference type="ARBA" id="ARBA00022441"/>
    </source>
</evidence>
<feature type="domain" description="BTB" evidence="3">
    <location>
        <begin position="211"/>
        <end position="305"/>
    </location>
</feature>
<dbReference type="EMBL" id="UZAE01012160">
    <property type="protein sequence ID" value="VDO03815.1"/>
    <property type="molecule type" value="Genomic_DNA"/>
</dbReference>
<dbReference type="InterPro" id="IPR015915">
    <property type="entry name" value="Kelch-typ_b-propeller"/>
</dbReference>
<dbReference type="CDD" id="cd18186">
    <property type="entry name" value="BTB_POZ_ZBTB_KLHL-like"/>
    <property type="match status" value="1"/>
</dbReference>
<reference evidence="6" key="1">
    <citation type="submission" date="2017-02" db="UniProtKB">
        <authorList>
            <consortium name="WormBaseParasite"/>
        </authorList>
    </citation>
    <scope>IDENTIFICATION</scope>
</reference>
<dbReference type="Gene3D" id="2.120.10.80">
    <property type="entry name" value="Kelch-type beta propeller"/>
    <property type="match status" value="1"/>
</dbReference>
<dbReference type="Proteomes" id="UP000278807">
    <property type="component" value="Unassembled WGS sequence"/>
</dbReference>
<dbReference type="SUPFAM" id="SSF54695">
    <property type="entry name" value="POZ domain"/>
    <property type="match status" value="1"/>
</dbReference>
<proteinExistence type="predicted"/>
<sequence>MSRKVPTKLSWNFNKANWPRFTNLLDNELRTSPLNFNQHLDKLCNEITDIMIRWAKKPFPLARLNTIECFGLNTFEERNTAAEFVDLKSAYDLIWKEKLILKLAKIGVPQGAVTSCTLFNVDRELSQAALFSMSSSIVQTVTGIKCLLYAAVLWYSTPKKNAQESYGIPPLRKTLRRTNCEINAQERTESALNCKLKLLANWCDNNGITYATSKLTKGGTAIPAHKLVLCAKFQTIKNNILMNKHVNLSNWSRFSNDIVMAVVDFAYTDEIIINVENVLGIYLLAHILGCQKLIDWSTDFIKTRWRKLPPVPTLRYATGAAHIPGVGDIVVGGYARTAHGDRCVNIAKILLTTSSSLGHAGSWCEITRMLHSRVSPSAEFFSGKVYVASGTTSVEMVPLFPEDLLSGLK</sequence>